<dbReference type="CDD" id="cd06170">
    <property type="entry name" value="LuxR_C_like"/>
    <property type="match status" value="1"/>
</dbReference>
<dbReference type="InterPro" id="IPR036388">
    <property type="entry name" value="WH-like_DNA-bd_sf"/>
</dbReference>
<dbReference type="OrthoDB" id="7345476at2"/>
<dbReference type="InterPro" id="IPR005143">
    <property type="entry name" value="TF_LuxR_autoind-bd_dom"/>
</dbReference>
<keyword evidence="1" id="KW-0805">Transcription regulation</keyword>
<dbReference type="PANTHER" id="PTHR44688:SF16">
    <property type="entry name" value="DNA-BINDING TRANSCRIPTIONAL ACTIVATOR DEVR_DOSR"/>
    <property type="match status" value="1"/>
</dbReference>
<name>A0A1Y0YAQ7_ACEPA</name>
<dbReference type="Proteomes" id="UP000196205">
    <property type="component" value="Plasmid pAP1342-3"/>
</dbReference>
<sequence>MATLRDNFPQYKYKKMRNESFSINDLINKIYYLKNITGADITYVSGCILSVDLDVPFCLTTFPKEWLDYYHQQEYIHVDPVISYGLGSLKPALFSDISSPYAKSRELRLHAAERGIFRSGFVVPLRGPLVNRAMVCFSSLERPEQWKSTCVSLQAQFIQLARELHENVLAIGHFPQAEVALTARQKQCLKWASLGKTASETAMIIGITERAVRAHLVSARSVLNASNITQAVAKATALHVIF</sequence>
<accession>A0A1Y0YAQ7</accession>
<evidence type="ECO:0000259" key="4">
    <source>
        <dbReference type="PROSITE" id="PS50043"/>
    </source>
</evidence>
<dbReference type="Gene3D" id="1.10.10.10">
    <property type="entry name" value="Winged helix-like DNA-binding domain superfamily/Winged helix DNA-binding domain"/>
    <property type="match status" value="1"/>
</dbReference>
<evidence type="ECO:0000313" key="6">
    <source>
        <dbReference type="Proteomes" id="UP000196205"/>
    </source>
</evidence>
<protein>
    <submittedName>
        <fullName evidence="5">Transcriptional activator protein AhyR/AsaR</fullName>
    </submittedName>
</protein>
<evidence type="ECO:0000256" key="1">
    <source>
        <dbReference type="ARBA" id="ARBA00023015"/>
    </source>
</evidence>
<organism evidence="5 6">
    <name type="scientific">Acetobacter pasteurianus subsp. pasteurianus</name>
    <dbReference type="NCBI Taxonomy" id="481145"/>
    <lineage>
        <taxon>Bacteria</taxon>
        <taxon>Pseudomonadati</taxon>
        <taxon>Pseudomonadota</taxon>
        <taxon>Alphaproteobacteria</taxon>
        <taxon>Acetobacterales</taxon>
        <taxon>Acetobacteraceae</taxon>
        <taxon>Acetobacter</taxon>
    </lineage>
</organism>
<evidence type="ECO:0000256" key="2">
    <source>
        <dbReference type="ARBA" id="ARBA00023125"/>
    </source>
</evidence>
<dbReference type="Gene3D" id="3.30.450.80">
    <property type="entry name" value="Transcription factor LuxR-like, autoinducer-binding domain"/>
    <property type="match status" value="1"/>
</dbReference>
<evidence type="ECO:0000256" key="3">
    <source>
        <dbReference type="ARBA" id="ARBA00023163"/>
    </source>
</evidence>
<dbReference type="RefSeq" id="WP_087652251.1">
    <property type="nucleotide sequence ID" value="NZ_CP021512.1"/>
</dbReference>
<reference evidence="5 6" key="1">
    <citation type="submission" date="2017-05" db="EMBL/GenBank/DDBJ databases">
        <title>Genome sequence of Acetobacter pasteurianus subsp. pasteurianus strain SRCM101342.</title>
        <authorList>
            <person name="Cho S.H."/>
        </authorList>
    </citation>
    <scope>NUCLEOTIDE SEQUENCE [LARGE SCALE GENOMIC DNA]</scope>
    <source>
        <strain evidence="5 6">SRCM101342</strain>
        <plasmid evidence="6">pap1342-3</plasmid>
    </source>
</reference>
<dbReference type="PANTHER" id="PTHR44688">
    <property type="entry name" value="DNA-BINDING TRANSCRIPTIONAL ACTIVATOR DEVR_DOSR"/>
    <property type="match status" value="1"/>
</dbReference>
<dbReference type="GO" id="GO:0006355">
    <property type="term" value="P:regulation of DNA-templated transcription"/>
    <property type="evidence" value="ECO:0007669"/>
    <property type="project" value="InterPro"/>
</dbReference>
<keyword evidence="5" id="KW-0614">Plasmid</keyword>
<dbReference type="EMBL" id="CP021512">
    <property type="protein sequence ID" value="ARW49226.1"/>
    <property type="molecule type" value="Genomic_DNA"/>
</dbReference>
<dbReference type="Pfam" id="PF03472">
    <property type="entry name" value="Autoind_bind"/>
    <property type="match status" value="1"/>
</dbReference>
<proteinExistence type="predicted"/>
<dbReference type="SMART" id="SM00421">
    <property type="entry name" value="HTH_LUXR"/>
    <property type="match status" value="1"/>
</dbReference>
<keyword evidence="2" id="KW-0238">DNA-binding</keyword>
<dbReference type="InterPro" id="IPR036693">
    <property type="entry name" value="TF_LuxR_autoind-bd_dom_sf"/>
</dbReference>
<evidence type="ECO:0000313" key="5">
    <source>
        <dbReference type="EMBL" id="ARW49226.1"/>
    </source>
</evidence>
<gene>
    <name evidence="5" type="ORF">S1001342_02936</name>
</gene>
<keyword evidence="3" id="KW-0804">Transcription</keyword>
<dbReference type="InterPro" id="IPR000792">
    <property type="entry name" value="Tscrpt_reg_LuxR_C"/>
</dbReference>
<dbReference type="GO" id="GO:0003677">
    <property type="term" value="F:DNA binding"/>
    <property type="evidence" value="ECO:0007669"/>
    <property type="project" value="UniProtKB-KW"/>
</dbReference>
<dbReference type="SUPFAM" id="SSF75516">
    <property type="entry name" value="Pheromone-binding domain of LuxR-like quorum-sensing transcription factors"/>
    <property type="match status" value="1"/>
</dbReference>
<feature type="domain" description="HTH luxR-type" evidence="4">
    <location>
        <begin position="174"/>
        <end position="239"/>
    </location>
</feature>
<dbReference type="InterPro" id="IPR016032">
    <property type="entry name" value="Sig_transdc_resp-reg_C-effctor"/>
</dbReference>
<dbReference type="Pfam" id="PF00196">
    <property type="entry name" value="GerE"/>
    <property type="match status" value="1"/>
</dbReference>
<dbReference type="AlphaFoldDB" id="A0A1Y0YAQ7"/>
<dbReference type="SUPFAM" id="SSF46894">
    <property type="entry name" value="C-terminal effector domain of the bipartite response regulators"/>
    <property type="match status" value="1"/>
</dbReference>
<geneLocation type="plasmid" evidence="6">
    <name>pap1342-3</name>
</geneLocation>
<dbReference type="PROSITE" id="PS50043">
    <property type="entry name" value="HTH_LUXR_2"/>
    <property type="match status" value="1"/>
</dbReference>